<comment type="caution">
    <text evidence="5">The sequence shown here is derived from an EMBL/GenBank/DDBJ whole genome shotgun (WGS) entry which is preliminary data.</text>
</comment>
<dbReference type="Gene3D" id="1.10.132.60">
    <property type="entry name" value="DNA polymerase family B, C-terminal domain"/>
    <property type="match status" value="1"/>
</dbReference>
<evidence type="ECO:0000313" key="6">
    <source>
        <dbReference type="Proteomes" id="UP000789570"/>
    </source>
</evidence>
<dbReference type="OrthoDB" id="2396947at2759"/>
<keyword evidence="3" id="KW-0548">Nucleotidyltransferase</keyword>
<protein>
    <recommendedName>
        <fullName evidence="1">DNA-directed DNA polymerase</fullName>
        <ecNumber evidence="1">2.7.7.7</ecNumber>
    </recommendedName>
</protein>
<sequence>GSSHLKMAYEEVLFPKGIDTVKQGNSELFRFIGDKIMWEAMDINNTCSIHQIVEDTLSEAKHKQWDFNDFIAMSKWKAKGGLAYNKIFMERMRKKIESGEKNSQK</sequence>
<organism evidence="5 6">
    <name type="scientific">Funneliformis caledonium</name>
    <dbReference type="NCBI Taxonomy" id="1117310"/>
    <lineage>
        <taxon>Eukaryota</taxon>
        <taxon>Fungi</taxon>
        <taxon>Fungi incertae sedis</taxon>
        <taxon>Mucoromycota</taxon>
        <taxon>Glomeromycotina</taxon>
        <taxon>Glomeromycetes</taxon>
        <taxon>Glomerales</taxon>
        <taxon>Glomeraceae</taxon>
        <taxon>Funneliformis</taxon>
    </lineage>
</organism>
<keyword evidence="4" id="KW-0239">DNA-directed DNA polymerase</keyword>
<name>A0A9N9NYQ3_9GLOM</name>
<reference evidence="5" key="1">
    <citation type="submission" date="2021-06" db="EMBL/GenBank/DDBJ databases">
        <authorList>
            <person name="Kallberg Y."/>
            <person name="Tangrot J."/>
            <person name="Rosling A."/>
        </authorList>
    </citation>
    <scope>NUCLEOTIDE SEQUENCE</scope>
    <source>
        <strain evidence="5">UK204</strain>
    </source>
</reference>
<keyword evidence="6" id="KW-1185">Reference proteome</keyword>
<dbReference type="EC" id="2.7.7.7" evidence="1"/>
<dbReference type="AlphaFoldDB" id="A0A9N9NYQ3"/>
<dbReference type="InterPro" id="IPR042087">
    <property type="entry name" value="DNA_pol_B_thumb"/>
</dbReference>
<feature type="non-terminal residue" evidence="5">
    <location>
        <position position="1"/>
    </location>
</feature>
<accession>A0A9N9NYQ3</accession>
<dbReference type="EMBL" id="CAJVPQ010028498">
    <property type="protein sequence ID" value="CAG8773172.1"/>
    <property type="molecule type" value="Genomic_DNA"/>
</dbReference>
<evidence type="ECO:0000313" key="5">
    <source>
        <dbReference type="EMBL" id="CAG8773172.1"/>
    </source>
</evidence>
<evidence type="ECO:0000256" key="3">
    <source>
        <dbReference type="ARBA" id="ARBA00022695"/>
    </source>
</evidence>
<feature type="non-terminal residue" evidence="5">
    <location>
        <position position="105"/>
    </location>
</feature>
<evidence type="ECO:0000256" key="4">
    <source>
        <dbReference type="ARBA" id="ARBA00022932"/>
    </source>
</evidence>
<proteinExistence type="predicted"/>
<dbReference type="GO" id="GO:0003887">
    <property type="term" value="F:DNA-directed DNA polymerase activity"/>
    <property type="evidence" value="ECO:0007669"/>
    <property type="project" value="UniProtKB-KW"/>
</dbReference>
<evidence type="ECO:0000256" key="2">
    <source>
        <dbReference type="ARBA" id="ARBA00022679"/>
    </source>
</evidence>
<keyword evidence="2" id="KW-0808">Transferase</keyword>
<dbReference type="Proteomes" id="UP000789570">
    <property type="component" value="Unassembled WGS sequence"/>
</dbReference>
<evidence type="ECO:0000256" key="1">
    <source>
        <dbReference type="ARBA" id="ARBA00012417"/>
    </source>
</evidence>
<gene>
    <name evidence="5" type="ORF">FCALED_LOCUS17668</name>
</gene>